<dbReference type="GO" id="GO:0005886">
    <property type="term" value="C:plasma membrane"/>
    <property type="evidence" value="ECO:0007669"/>
    <property type="project" value="UniProtKB-SubCell"/>
</dbReference>
<feature type="transmembrane region" description="Helical" evidence="7">
    <location>
        <begin position="417"/>
        <end position="438"/>
    </location>
</feature>
<dbReference type="InterPro" id="IPR020846">
    <property type="entry name" value="MFS_dom"/>
</dbReference>
<reference evidence="9 10" key="1">
    <citation type="journal article" date="2014" name="PLoS ONE">
        <title>Genome Information of Methylobacterium oryzae, a Plant-Probiotic Methylotroph in the Phyllosphere.</title>
        <authorList>
            <person name="Kwak M.J."/>
            <person name="Jeong H."/>
            <person name="Madhaiyan M."/>
            <person name="Lee Y."/>
            <person name="Sa T.M."/>
            <person name="Oh T.K."/>
            <person name="Kim J.F."/>
        </authorList>
    </citation>
    <scope>NUCLEOTIDE SEQUENCE [LARGE SCALE GENOMIC DNA]</scope>
    <source>
        <strain evidence="9 10">CBMB20</strain>
    </source>
</reference>
<dbReference type="InterPro" id="IPR036259">
    <property type="entry name" value="MFS_trans_sf"/>
</dbReference>
<feature type="transmembrane region" description="Helical" evidence="7">
    <location>
        <begin position="258"/>
        <end position="276"/>
    </location>
</feature>
<dbReference type="Pfam" id="PF07690">
    <property type="entry name" value="MFS_1"/>
    <property type="match status" value="1"/>
</dbReference>
<dbReference type="GO" id="GO:0022857">
    <property type="term" value="F:transmembrane transporter activity"/>
    <property type="evidence" value="ECO:0007669"/>
    <property type="project" value="InterPro"/>
</dbReference>
<feature type="transmembrane region" description="Helical" evidence="7">
    <location>
        <begin position="388"/>
        <end position="411"/>
    </location>
</feature>
<accession>A0A089QA10</accession>
<feature type="domain" description="Major facilitator superfamily (MFS) profile" evidence="8">
    <location>
        <begin position="25"/>
        <end position="443"/>
    </location>
</feature>
<proteinExistence type="predicted"/>
<dbReference type="EMBL" id="CP003811">
    <property type="protein sequence ID" value="AIQ91389.1"/>
    <property type="molecule type" value="Genomic_DNA"/>
</dbReference>
<feature type="transmembrane region" description="Helical" evidence="7">
    <location>
        <begin position="327"/>
        <end position="346"/>
    </location>
</feature>
<dbReference type="PANTHER" id="PTHR43045:SF1">
    <property type="entry name" value="SHIKIMATE TRANSPORTER"/>
    <property type="match status" value="1"/>
</dbReference>
<feature type="transmembrane region" description="Helical" evidence="7">
    <location>
        <begin position="97"/>
        <end position="115"/>
    </location>
</feature>
<evidence type="ECO:0000256" key="3">
    <source>
        <dbReference type="ARBA" id="ARBA00022475"/>
    </source>
</evidence>
<dbReference type="PROSITE" id="PS50850">
    <property type="entry name" value="MFS"/>
    <property type="match status" value="1"/>
</dbReference>
<evidence type="ECO:0000313" key="10">
    <source>
        <dbReference type="Proteomes" id="UP000029492"/>
    </source>
</evidence>
<dbReference type="SUPFAM" id="SSF103473">
    <property type="entry name" value="MFS general substrate transporter"/>
    <property type="match status" value="1"/>
</dbReference>
<evidence type="ECO:0000256" key="6">
    <source>
        <dbReference type="ARBA" id="ARBA00023136"/>
    </source>
</evidence>
<feature type="transmembrane region" description="Helical" evidence="7">
    <location>
        <begin position="352"/>
        <end position="376"/>
    </location>
</feature>
<feature type="transmembrane region" description="Helical" evidence="7">
    <location>
        <begin position="37"/>
        <end position="55"/>
    </location>
</feature>
<dbReference type="eggNOG" id="COG0477">
    <property type="taxonomic scope" value="Bacteria"/>
</dbReference>
<keyword evidence="10" id="KW-1185">Reference proteome</keyword>
<keyword evidence="3" id="KW-1003">Cell membrane</keyword>
<keyword evidence="4 7" id="KW-0812">Transmembrane</keyword>
<evidence type="ECO:0000256" key="1">
    <source>
        <dbReference type="ARBA" id="ARBA00004651"/>
    </source>
</evidence>
<feature type="transmembrane region" description="Helical" evidence="7">
    <location>
        <begin position="121"/>
        <end position="145"/>
    </location>
</feature>
<dbReference type="PROSITE" id="PS00217">
    <property type="entry name" value="SUGAR_TRANSPORT_2"/>
    <property type="match status" value="1"/>
</dbReference>
<feature type="transmembrane region" description="Helical" evidence="7">
    <location>
        <begin position="61"/>
        <end position="85"/>
    </location>
</feature>
<dbReference type="HOGENOM" id="CLU_001265_39_5_5"/>
<dbReference type="InterPro" id="IPR005829">
    <property type="entry name" value="Sugar_transporter_CS"/>
</dbReference>
<feature type="transmembrane region" description="Helical" evidence="7">
    <location>
        <begin position="296"/>
        <end position="315"/>
    </location>
</feature>
<feature type="transmembrane region" description="Helical" evidence="7">
    <location>
        <begin position="198"/>
        <end position="218"/>
    </location>
</feature>
<evidence type="ECO:0000256" key="7">
    <source>
        <dbReference type="SAM" id="Phobius"/>
    </source>
</evidence>
<dbReference type="Proteomes" id="UP000029492">
    <property type="component" value="Chromosome"/>
</dbReference>
<keyword evidence="5 7" id="KW-1133">Transmembrane helix</keyword>
<dbReference type="AlphaFoldDB" id="A0A089QA10"/>
<sequence>MQTAATFASDPPALAKPTGRQTVTAAMASLFGWGLDLFDLFILLYVAPVVGTLFFPADKPMLSLAGAYASFAVTLLIRPLGSALFGSYADRFGRRRALMVAVVGVGISTAVFGLLPTVGQIGWLATAVFLLFRLVQGIFVGGVVAASHTIGTESVPERWRGLMSGAVGGGGSAIGGLLASLVFYVVSLMAPGEAFADWGWRLMFFSGLLTSVIGLILFRNLEESPIFKDLQARKAALRAGAPAEASPIRSLFSPSNRGSFAVATLISFGGGAAYYLTSGYLPTLLKLVNGVPNATASMILIGANVAAAIGACGMGELSQHIGRKRSFLLMGAIRLLAFPALFLTMANTTSLVGVAACAFLLALIANASYGPLLIFLNEKFPTAVRATGTGLTWNIGFALGGMLPTLVSLVADGPTQIPMVLAVITTGVTLVYLVGAFLTDETQGNLDRA</sequence>
<evidence type="ECO:0000256" key="5">
    <source>
        <dbReference type="ARBA" id="ARBA00022989"/>
    </source>
</evidence>
<evidence type="ECO:0000256" key="2">
    <source>
        <dbReference type="ARBA" id="ARBA00022448"/>
    </source>
</evidence>
<feature type="transmembrane region" description="Helical" evidence="7">
    <location>
        <begin position="166"/>
        <end position="186"/>
    </location>
</feature>
<dbReference type="RefSeq" id="WP_043758531.1">
    <property type="nucleotide sequence ID" value="NZ_CP003811.1"/>
</dbReference>
<evidence type="ECO:0000256" key="4">
    <source>
        <dbReference type="ARBA" id="ARBA00022692"/>
    </source>
</evidence>
<dbReference type="PANTHER" id="PTHR43045">
    <property type="entry name" value="SHIKIMATE TRANSPORTER"/>
    <property type="match status" value="1"/>
</dbReference>
<organism evidence="9 10">
    <name type="scientific">Methylobacterium oryzae CBMB20</name>
    <dbReference type="NCBI Taxonomy" id="693986"/>
    <lineage>
        <taxon>Bacteria</taxon>
        <taxon>Pseudomonadati</taxon>
        <taxon>Pseudomonadota</taxon>
        <taxon>Alphaproteobacteria</taxon>
        <taxon>Hyphomicrobiales</taxon>
        <taxon>Methylobacteriaceae</taxon>
        <taxon>Methylobacterium</taxon>
    </lineage>
</organism>
<dbReference type="STRING" id="693986.MOC_3634"/>
<dbReference type="KEGG" id="mor:MOC_3634"/>
<gene>
    <name evidence="9" type="ORF">MOC_3634</name>
</gene>
<dbReference type="Gene3D" id="1.20.1250.20">
    <property type="entry name" value="MFS general substrate transporter like domains"/>
    <property type="match status" value="2"/>
</dbReference>
<evidence type="ECO:0000313" key="9">
    <source>
        <dbReference type="EMBL" id="AIQ91389.1"/>
    </source>
</evidence>
<protein>
    <submittedName>
        <fullName evidence="9">Major facilitator superfamily MFS 1</fullName>
    </submittedName>
</protein>
<keyword evidence="2" id="KW-0813">Transport</keyword>
<comment type="subcellular location">
    <subcellularLocation>
        <location evidence="1">Cell membrane</location>
        <topology evidence="1">Multi-pass membrane protein</topology>
    </subcellularLocation>
</comment>
<keyword evidence="6 7" id="KW-0472">Membrane</keyword>
<evidence type="ECO:0000259" key="8">
    <source>
        <dbReference type="PROSITE" id="PS50850"/>
    </source>
</evidence>
<dbReference type="InterPro" id="IPR011701">
    <property type="entry name" value="MFS"/>
</dbReference>
<name>A0A089QA10_9HYPH</name>